<keyword evidence="3" id="KW-1185">Reference proteome</keyword>
<comment type="caution">
    <text evidence="2">The sequence shown here is derived from an EMBL/GenBank/DDBJ whole genome shotgun (WGS) entry which is preliminary data.</text>
</comment>
<protein>
    <submittedName>
        <fullName evidence="2">Outer membrane beta-barrel protein</fullName>
    </submittedName>
</protein>
<evidence type="ECO:0000256" key="1">
    <source>
        <dbReference type="SAM" id="SignalP"/>
    </source>
</evidence>
<keyword evidence="1" id="KW-0732">Signal</keyword>
<dbReference type="Pfam" id="PF01856">
    <property type="entry name" value="HP_OMP"/>
    <property type="match status" value="1"/>
</dbReference>
<accession>A0A4U8T8H1</accession>
<feature type="chain" id="PRO_5022837463" evidence="1">
    <location>
        <begin position="21"/>
        <end position="216"/>
    </location>
</feature>
<dbReference type="OrthoDB" id="5329881at2"/>
<gene>
    <name evidence="2" type="ORF">LS64_000995</name>
</gene>
<reference evidence="2 3" key="1">
    <citation type="journal article" date="2014" name="Genome Announc.">
        <title>Draft genome sequences of eight enterohepatic helicobacter species isolated from both laboratory and wild rodents.</title>
        <authorList>
            <person name="Sheh A."/>
            <person name="Shen Z."/>
            <person name="Fox J.G."/>
        </authorList>
    </citation>
    <scope>NUCLEOTIDE SEQUENCE [LARGE SCALE GENOMIC DNA]</scope>
    <source>
        <strain evidence="2 3">MIT 97-6194</strain>
    </source>
</reference>
<dbReference type="AlphaFoldDB" id="A0A4U8T8H1"/>
<evidence type="ECO:0000313" key="3">
    <source>
        <dbReference type="Proteomes" id="UP000029714"/>
    </source>
</evidence>
<proteinExistence type="predicted"/>
<evidence type="ECO:0000313" key="2">
    <source>
        <dbReference type="EMBL" id="TLD95969.1"/>
    </source>
</evidence>
<reference evidence="2 3" key="2">
    <citation type="journal article" date="2016" name="Infect. Immun.">
        <title>Helicobacter saguini, a Novel Helicobacter Isolated from Cotton-Top Tamarins with Ulcerative Colitis, Has Proinflammatory Properties and Induces Typhlocolitis and Dysplasia in Gnotobiotic IL-10-/- Mice.</title>
        <authorList>
            <person name="Shen Z."/>
            <person name="Mannion A."/>
            <person name="Whary M.T."/>
            <person name="Muthupalani S."/>
            <person name="Sheh A."/>
            <person name="Feng Y."/>
            <person name="Gong G."/>
            <person name="Vandamme P."/>
            <person name="Holcombe H.R."/>
            <person name="Paster B.J."/>
            <person name="Fox J.G."/>
        </authorList>
    </citation>
    <scope>NUCLEOTIDE SEQUENCE [LARGE SCALE GENOMIC DNA]</scope>
    <source>
        <strain evidence="2 3">MIT 97-6194</strain>
    </source>
</reference>
<sequence length="216" mass="22085">MKKFLFSVALAGALSGSAYAESSGFILGLGLGGGAALNVAGVGAGGTGGLAGANSVGTSNTAVFLGARLGYQMFVDEANGFRFYVSDFLGYAQYPDSASTTPENPVSHRLNMLLDLNADYLYNWSTMGVDAGFYVGFGGGAIFTIPVGNFTWAASAPAMSAGASLAVNAGLRTSINDRHQIEFGVKAGFGFFARGSVRDNAVSAVVLGHATYTIKL</sequence>
<dbReference type="RefSeq" id="WP_034570801.1">
    <property type="nucleotide sequence ID" value="NZ_JRMP02000001.1"/>
</dbReference>
<dbReference type="Gene3D" id="2.40.160.20">
    <property type="match status" value="1"/>
</dbReference>
<dbReference type="InterPro" id="IPR002718">
    <property type="entry name" value="OMP_Helicobacter"/>
</dbReference>
<name>A0A4U8T8H1_9HELI</name>
<dbReference type="EMBL" id="JRMP02000001">
    <property type="protein sequence ID" value="TLD95969.1"/>
    <property type="molecule type" value="Genomic_DNA"/>
</dbReference>
<dbReference type="Proteomes" id="UP000029714">
    <property type="component" value="Unassembled WGS sequence"/>
</dbReference>
<feature type="signal peptide" evidence="1">
    <location>
        <begin position="1"/>
        <end position="20"/>
    </location>
</feature>
<organism evidence="2 3">
    <name type="scientific">Helicobacter saguini</name>
    <dbReference type="NCBI Taxonomy" id="1548018"/>
    <lineage>
        <taxon>Bacteria</taxon>
        <taxon>Pseudomonadati</taxon>
        <taxon>Campylobacterota</taxon>
        <taxon>Epsilonproteobacteria</taxon>
        <taxon>Campylobacterales</taxon>
        <taxon>Helicobacteraceae</taxon>
        <taxon>Helicobacter</taxon>
    </lineage>
</organism>